<feature type="compositionally biased region" description="Basic and acidic residues" evidence="11">
    <location>
        <begin position="691"/>
        <end position="730"/>
    </location>
</feature>
<proteinExistence type="inferred from homology"/>
<protein>
    <recommendedName>
        <fullName evidence="9">Signal recognition particle subunit SRP68</fullName>
    </recommendedName>
</protein>
<keyword evidence="4" id="KW-0963">Cytoplasm</keyword>
<feature type="compositionally biased region" description="Acidic residues" evidence="11">
    <location>
        <begin position="396"/>
        <end position="405"/>
    </location>
</feature>
<dbReference type="InterPro" id="IPR038253">
    <property type="entry name" value="SRP68_N_sf"/>
</dbReference>
<feature type="coiled-coil region" evidence="10">
    <location>
        <begin position="845"/>
        <end position="872"/>
    </location>
</feature>
<feature type="compositionally biased region" description="Basic and acidic residues" evidence="11">
    <location>
        <begin position="406"/>
        <end position="443"/>
    </location>
</feature>
<evidence type="ECO:0000256" key="1">
    <source>
        <dbReference type="ARBA" id="ARBA00004496"/>
    </source>
</evidence>
<evidence type="ECO:0000256" key="3">
    <source>
        <dbReference type="ARBA" id="ARBA00009352"/>
    </source>
</evidence>
<evidence type="ECO:0000256" key="8">
    <source>
        <dbReference type="ARBA" id="ARBA00023274"/>
    </source>
</evidence>
<dbReference type="GO" id="GO:0005786">
    <property type="term" value="C:signal recognition particle, endoplasmic reticulum targeting"/>
    <property type="evidence" value="ECO:0007669"/>
    <property type="project" value="UniProtKB-KW"/>
</dbReference>
<dbReference type="Gene3D" id="1.10.3450.40">
    <property type="entry name" value="Signal recognition particle, SRP68 subunit, RNA-binding domain"/>
    <property type="match status" value="1"/>
</dbReference>
<feature type="region of interest" description="Disordered" evidence="11">
    <location>
        <begin position="367"/>
        <end position="539"/>
    </location>
</feature>
<evidence type="ECO:0000256" key="9">
    <source>
        <dbReference type="ARBA" id="ARBA00029498"/>
    </source>
</evidence>
<dbReference type="GO" id="GO:0008312">
    <property type="term" value="F:7S RNA binding"/>
    <property type="evidence" value="ECO:0007669"/>
    <property type="project" value="InterPro"/>
</dbReference>
<keyword evidence="10" id="KW-0175">Coiled coil</keyword>
<comment type="similarity">
    <text evidence="3">Belongs to the SRP68 family.</text>
</comment>
<comment type="caution">
    <text evidence="12">The sequence shown here is derived from an EMBL/GenBank/DDBJ whole genome shotgun (WGS) entry which is preliminary data.</text>
</comment>
<dbReference type="InterPro" id="IPR026258">
    <property type="entry name" value="SRP68"/>
</dbReference>
<feature type="compositionally biased region" description="Low complexity" evidence="11">
    <location>
        <begin position="500"/>
        <end position="530"/>
    </location>
</feature>
<evidence type="ECO:0000313" key="12">
    <source>
        <dbReference type="EMBL" id="KAA6393333.1"/>
    </source>
</evidence>
<evidence type="ECO:0000256" key="7">
    <source>
        <dbReference type="ARBA" id="ARBA00023242"/>
    </source>
</evidence>
<dbReference type="PANTHER" id="PTHR12860:SF0">
    <property type="entry name" value="SIGNAL RECOGNITION PARTICLE SUBUNIT SRP68"/>
    <property type="match status" value="1"/>
</dbReference>
<feature type="compositionally biased region" description="Basic and acidic residues" evidence="11">
    <location>
        <begin position="485"/>
        <end position="498"/>
    </location>
</feature>
<dbReference type="GO" id="GO:0005047">
    <property type="term" value="F:signal recognition particle binding"/>
    <property type="evidence" value="ECO:0007669"/>
    <property type="project" value="InterPro"/>
</dbReference>
<keyword evidence="6" id="KW-0733">Signal recognition particle</keyword>
<dbReference type="GO" id="GO:0030942">
    <property type="term" value="F:endoplasmic reticulum signal peptide binding"/>
    <property type="evidence" value="ECO:0007669"/>
    <property type="project" value="InterPro"/>
</dbReference>
<keyword evidence="5" id="KW-0694">RNA-binding</keyword>
<evidence type="ECO:0000256" key="5">
    <source>
        <dbReference type="ARBA" id="ARBA00022884"/>
    </source>
</evidence>
<feature type="region of interest" description="Disordered" evidence="11">
    <location>
        <begin position="688"/>
        <end position="732"/>
    </location>
</feature>
<dbReference type="Proteomes" id="UP000324800">
    <property type="component" value="Unassembled WGS sequence"/>
</dbReference>
<evidence type="ECO:0000256" key="11">
    <source>
        <dbReference type="SAM" id="MobiDB-lite"/>
    </source>
</evidence>
<dbReference type="PANTHER" id="PTHR12860">
    <property type="entry name" value="SIGNAL RECOGNITION PARTICLE 68 KDA PROTEIN"/>
    <property type="match status" value="1"/>
</dbReference>
<feature type="region of interest" description="Disordered" evidence="11">
    <location>
        <begin position="565"/>
        <end position="608"/>
    </location>
</feature>
<dbReference type="AlphaFoldDB" id="A0A5J4WF86"/>
<name>A0A5J4WF86_9EUKA</name>
<accession>A0A5J4WF86</accession>
<keyword evidence="8" id="KW-0687">Ribonucleoprotein</keyword>
<dbReference type="Pfam" id="PF16969">
    <property type="entry name" value="SRP68"/>
    <property type="match status" value="1"/>
</dbReference>
<reference evidence="12 13" key="1">
    <citation type="submission" date="2019-03" db="EMBL/GenBank/DDBJ databases">
        <title>Single cell metagenomics reveals metabolic interactions within the superorganism composed of flagellate Streblomastix strix and complex community of Bacteroidetes bacteria on its surface.</title>
        <authorList>
            <person name="Treitli S.C."/>
            <person name="Kolisko M."/>
            <person name="Husnik F."/>
            <person name="Keeling P."/>
            <person name="Hampl V."/>
        </authorList>
    </citation>
    <scope>NUCLEOTIDE SEQUENCE [LARGE SCALE GENOMIC DNA]</scope>
    <source>
        <strain evidence="12">ST1C</strain>
    </source>
</reference>
<organism evidence="12 13">
    <name type="scientific">Streblomastix strix</name>
    <dbReference type="NCBI Taxonomy" id="222440"/>
    <lineage>
        <taxon>Eukaryota</taxon>
        <taxon>Metamonada</taxon>
        <taxon>Preaxostyla</taxon>
        <taxon>Oxymonadida</taxon>
        <taxon>Streblomastigidae</taxon>
        <taxon>Streblomastix</taxon>
    </lineage>
</organism>
<dbReference type="OrthoDB" id="10255118at2759"/>
<feature type="region of interest" description="Disordered" evidence="11">
    <location>
        <begin position="959"/>
        <end position="984"/>
    </location>
</feature>
<gene>
    <name evidence="12" type="ORF">EZS28_011140</name>
</gene>
<dbReference type="GO" id="GO:0005730">
    <property type="term" value="C:nucleolus"/>
    <property type="evidence" value="ECO:0007669"/>
    <property type="project" value="UniProtKB-SubCell"/>
</dbReference>
<evidence type="ECO:0000256" key="10">
    <source>
        <dbReference type="SAM" id="Coils"/>
    </source>
</evidence>
<keyword evidence="7" id="KW-0539">Nucleus</keyword>
<evidence type="ECO:0000256" key="4">
    <source>
        <dbReference type="ARBA" id="ARBA00022490"/>
    </source>
</evidence>
<dbReference type="GO" id="GO:0006614">
    <property type="term" value="P:SRP-dependent cotranslational protein targeting to membrane"/>
    <property type="evidence" value="ECO:0007669"/>
    <property type="project" value="InterPro"/>
</dbReference>
<feature type="compositionally biased region" description="Basic residues" evidence="11">
    <location>
        <begin position="369"/>
        <end position="390"/>
    </location>
</feature>
<dbReference type="EMBL" id="SNRW01002264">
    <property type="protein sequence ID" value="KAA6393333.1"/>
    <property type="molecule type" value="Genomic_DNA"/>
</dbReference>
<comment type="subcellular location">
    <subcellularLocation>
        <location evidence="1">Cytoplasm</location>
    </subcellularLocation>
    <subcellularLocation>
        <location evidence="2">Nucleus</location>
        <location evidence="2">Nucleolus</location>
    </subcellularLocation>
</comment>
<sequence>MSEQSSDTESSKVSEPNIHVQLRIFELMHEKQDRASVHALRNYKIYWNSCSARLHHLRKQTGLVWRRKQGKKAPQFPSHIENAQIMEILLLLAERAWACAEQLSKENSTNEAHKQQHALARYKKAEAHAKRLRDSCAISADSETLTEARAYFGWISGNLALKMNSWRLALCNFLYIREFLHLLSNVGSSSHKAFLTRMFQDVDQKMQITHRYLQRLKHKSFSEMSSSLPTDDDYINELQQDERSQFELYRVELQNSVVSARRREKETIVEVAWKQQQLYQLATVTLHTARIKVRQAAAANELDAVKEYFRVQSLHANLVKNIIIAETYTLQGQIQKEINPHPPLLFGALAQQIAKLSGNKIKVEYTKPIKSKTKKQSKKKGRTRKRKGKGGQKEEDKEDDEENEEKQEKDAKQEKTEQNELKQIQSDKIRQKEAKQESDKKDSEEDDEYKDDQKEGKGRRARRRGKDKKKDIIDQSPATPQLKRFTKDGQKEPGDKKQQHQQQSPQLAQQQQSPFFGSQQQQLTTPQQNQRNAEVLQRDVNIDDLVRIYGLLAQISAKLATFSSSYTQQNEEKEKDNQNKGSESDEEQESDSDGIIEDANEDEDSKRKRIENEEIQKLKKKEKKIMKLKQIEILKEEQMIQDEALDDIKHLTSLRIQPLTNCAALVPFFRAVRCFYLAKMHLAHQTPQLVDPKKKEKKKDEKEKENKKDIQKSKDKEKENEKESEKDKEKAKRRASAYVRAVTLLFRCRNLVNDSKSVLATALQSQQQTSQQQLSSSQQTSNITQSNIDLRHIQFTLAIRQTLVSVRAQQAFTSAASAINNSEIIELMNSAVKQEERMLGRDVIGEKDNLNEEELEQEIKDFEKKDEKEYQEKDKSSKLINVKQPIEWSNQQQIQQAQLATQQHLPSLSDLLLATPLEEVPIYFFPQIPSTRLQQATVSRLIAGLGGVTSATLAIAQTTSGSNDKQQQQLQSQSSSTQQQQLEENIENQNNKQTHRALSLLSTASEPAPCKPILFDVALSQMEFPASTQSQKKKVAGAGFLKKFF</sequence>
<feature type="compositionally biased region" description="Acidic residues" evidence="11">
    <location>
        <begin position="584"/>
        <end position="603"/>
    </location>
</feature>
<evidence type="ECO:0000313" key="13">
    <source>
        <dbReference type="Proteomes" id="UP000324800"/>
    </source>
</evidence>
<evidence type="ECO:0000256" key="6">
    <source>
        <dbReference type="ARBA" id="ARBA00023135"/>
    </source>
</evidence>
<evidence type="ECO:0000256" key="2">
    <source>
        <dbReference type="ARBA" id="ARBA00004604"/>
    </source>
</evidence>
<feature type="compositionally biased region" description="Low complexity" evidence="11">
    <location>
        <begin position="966"/>
        <end position="984"/>
    </location>
</feature>